<comment type="caution">
    <text evidence="1">The sequence shown here is derived from an EMBL/GenBank/DDBJ whole genome shotgun (WGS) entry which is preliminary data.</text>
</comment>
<dbReference type="AlphaFoldDB" id="A0A9N9C185"/>
<evidence type="ECO:0000313" key="2">
    <source>
        <dbReference type="Proteomes" id="UP000789570"/>
    </source>
</evidence>
<dbReference type="Proteomes" id="UP000789570">
    <property type="component" value="Unassembled WGS sequence"/>
</dbReference>
<dbReference type="OrthoDB" id="2448333at2759"/>
<name>A0A9N9C185_9GLOM</name>
<gene>
    <name evidence="1" type="ORF">FCALED_LOCUS7801</name>
</gene>
<organism evidence="1 2">
    <name type="scientific">Funneliformis caledonium</name>
    <dbReference type="NCBI Taxonomy" id="1117310"/>
    <lineage>
        <taxon>Eukaryota</taxon>
        <taxon>Fungi</taxon>
        <taxon>Fungi incertae sedis</taxon>
        <taxon>Mucoromycota</taxon>
        <taxon>Glomeromycotina</taxon>
        <taxon>Glomeromycetes</taxon>
        <taxon>Glomerales</taxon>
        <taxon>Glomeraceae</taxon>
        <taxon>Funneliformis</taxon>
    </lineage>
</organism>
<accession>A0A9N9C185</accession>
<reference evidence="1" key="1">
    <citation type="submission" date="2021-06" db="EMBL/GenBank/DDBJ databases">
        <authorList>
            <person name="Kallberg Y."/>
            <person name="Tangrot J."/>
            <person name="Rosling A."/>
        </authorList>
    </citation>
    <scope>NUCLEOTIDE SEQUENCE</scope>
    <source>
        <strain evidence="1">UK204</strain>
    </source>
</reference>
<proteinExistence type="predicted"/>
<keyword evidence="2" id="KW-1185">Reference proteome</keyword>
<dbReference type="EMBL" id="CAJVPQ010002142">
    <property type="protein sequence ID" value="CAG8585149.1"/>
    <property type="molecule type" value="Genomic_DNA"/>
</dbReference>
<sequence>MTTIDIYNEINHLSDINDVEKLIEKEVANLFMYFNNIDKLPGMEKTLIKSKNNKVKFTYLRNLLISEVKRPKLSIDSLSDLRRIILADKSLITLIPFVSRPQIEEKLCKVLNQNLSNMTFKLTPQTQNYCGIVISGRSGTRKTHIEFEIDKIAKCNKAIKKLKDHMNATFEHIYISIDEIKSLLRLELDNDVNNKYSQILENINKASIFLKKLIVIYFLVQI</sequence>
<evidence type="ECO:0000313" key="1">
    <source>
        <dbReference type="EMBL" id="CAG8585149.1"/>
    </source>
</evidence>
<protein>
    <submittedName>
        <fullName evidence="1">11653_t:CDS:1</fullName>
    </submittedName>
</protein>